<dbReference type="EMBL" id="JABSTU010000004">
    <property type="protein sequence ID" value="KAH8033602.1"/>
    <property type="molecule type" value="Genomic_DNA"/>
</dbReference>
<comment type="caution">
    <text evidence="5">The sequence shown here is derived from an EMBL/GenBank/DDBJ whole genome shotgun (WGS) entry which is preliminary data.</text>
</comment>
<evidence type="ECO:0000313" key="6">
    <source>
        <dbReference type="Proteomes" id="UP000821866"/>
    </source>
</evidence>
<dbReference type="VEuPathDB" id="VectorBase:LOC119168406"/>
<gene>
    <name evidence="5" type="ORF">HPB51_014508</name>
</gene>
<evidence type="ECO:0000256" key="1">
    <source>
        <dbReference type="ARBA" id="ARBA00007357"/>
    </source>
</evidence>
<evidence type="ECO:0000259" key="4">
    <source>
        <dbReference type="Pfam" id="PF05649"/>
    </source>
</evidence>
<keyword evidence="3" id="KW-1133">Transmembrane helix</keyword>
<feature type="region of interest" description="Disordered" evidence="2">
    <location>
        <begin position="22"/>
        <end position="45"/>
    </location>
</feature>
<feature type="transmembrane region" description="Helical" evidence="3">
    <location>
        <begin position="123"/>
        <end position="148"/>
    </location>
</feature>
<comment type="similarity">
    <text evidence="1">Belongs to the peptidase M13 family.</text>
</comment>
<feature type="compositionally biased region" description="Low complexity" evidence="2">
    <location>
        <begin position="24"/>
        <end position="35"/>
    </location>
</feature>
<evidence type="ECO:0000256" key="3">
    <source>
        <dbReference type="SAM" id="Phobius"/>
    </source>
</evidence>
<dbReference type="GO" id="GO:0016485">
    <property type="term" value="P:protein processing"/>
    <property type="evidence" value="ECO:0007669"/>
    <property type="project" value="TreeGrafter"/>
</dbReference>
<dbReference type="PANTHER" id="PTHR11733:SF241">
    <property type="entry name" value="GH26575P-RELATED"/>
    <property type="match status" value="1"/>
</dbReference>
<name>A0A9J6EH22_RHIMP</name>
<organism evidence="5 6">
    <name type="scientific">Rhipicephalus microplus</name>
    <name type="common">Cattle tick</name>
    <name type="synonym">Boophilus microplus</name>
    <dbReference type="NCBI Taxonomy" id="6941"/>
    <lineage>
        <taxon>Eukaryota</taxon>
        <taxon>Metazoa</taxon>
        <taxon>Ecdysozoa</taxon>
        <taxon>Arthropoda</taxon>
        <taxon>Chelicerata</taxon>
        <taxon>Arachnida</taxon>
        <taxon>Acari</taxon>
        <taxon>Parasitiformes</taxon>
        <taxon>Ixodida</taxon>
        <taxon>Ixodoidea</taxon>
        <taxon>Ixodidae</taxon>
        <taxon>Rhipicephalinae</taxon>
        <taxon>Rhipicephalus</taxon>
        <taxon>Boophilus</taxon>
    </lineage>
</organism>
<dbReference type="Pfam" id="PF05649">
    <property type="entry name" value="Peptidase_M13_N"/>
    <property type="match status" value="1"/>
</dbReference>
<dbReference type="Gene3D" id="3.40.390.10">
    <property type="entry name" value="Collagenase (Catalytic Domain)"/>
    <property type="match status" value="2"/>
</dbReference>
<sequence length="784" mass="87848">MFSRNGDQVALNDVVSDAWASNYSSSSSSSSSSDSGVIAFGGGRRITHPARRPGFHRLELHELHEVRQLQAAARRAADAATRGDNTSSAFEPPAVPGPAPVNQERNGDEVELRRGNWYLNERFQTILSATAVLCGIAFVVYLSSTIWIRITYRDILRASTRKVYADHADLPLFSGCDELACQQYMAAIRTSMNKSQDPCKNFYGFVCDGWKHQHRLLSVVDAVEDLMYKRALNSVVRTSHNVQKQAGIFSSTASVEKRVAALAKSCMELSESSLQDLKRFMAEHHLPWPEKSPWDPLAILLDLSGNWNIHLWFQVNVRLSPFHAGSTEPVLKIVPSAAFRSWIATMRLFVGHPTGSTQSLRYQKYVRRMVRLFDVSASRSAEIISTIEAMNKLTLDTLAPAMTAPEPSTVRMSIRDLTETAILPIPTGRLVLLFNEYLMWARRFSRYDVVEVENIGLLRSVVYILGLGVETQQALTLSLGLRVAHELGWMAHREIADVTLEIAGLPRSAHARRCLVEIENAVGTGWLSLFPLHLESDSFIRDVRDVLNGAVVRQSKAFLRLRAHSTDIPWNGDTFLAGVLPEPSRRTRFFIDWLNLMAGRWRLQERDITNVLKPGSLQSHRWTFRGTLTAAQDYFVFPLYHSDLPPAVNYGGSGRLIADEVLRGLVHELMINQSGIRSRVGDVRLSNNTVLSDWPPYHVDIKALLAALSAYRLAVVQDLSSAHARLSSLAQDRLFFVASCYALCSSGDYVDPLYGDPRRRCNEPVKELPEFAAAFRCKLPYPEI</sequence>
<dbReference type="InterPro" id="IPR042089">
    <property type="entry name" value="Peptidase_M13_dom_2"/>
</dbReference>
<dbReference type="PANTHER" id="PTHR11733">
    <property type="entry name" value="ZINC METALLOPROTEASE FAMILY M13 NEPRILYSIN-RELATED"/>
    <property type="match status" value="1"/>
</dbReference>
<dbReference type="GO" id="GO:0005886">
    <property type="term" value="C:plasma membrane"/>
    <property type="evidence" value="ECO:0007669"/>
    <property type="project" value="TreeGrafter"/>
</dbReference>
<reference evidence="5" key="2">
    <citation type="submission" date="2021-09" db="EMBL/GenBank/DDBJ databases">
        <authorList>
            <person name="Jia N."/>
            <person name="Wang J."/>
            <person name="Shi W."/>
            <person name="Du L."/>
            <person name="Sun Y."/>
            <person name="Zhan W."/>
            <person name="Jiang J."/>
            <person name="Wang Q."/>
            <person name="Zhang B."/>
            <person name="Ji P."/>
            <person name="Sakyi L.B."/>
            <person name="Cui X."/>
            <person name="Yuan T."/>
            <person name="Jiang B."/>
            <person name="Yang W."/>
            <person name="Lam T.T.-Y."/>
            <person name="Chang Q."/>
            <person name="Ding S."/>
            <person name="Wang X."/>
            <person name="Zhu J."/>
            <person name="Ruan X."/>
            <person name="Zhao L."/>
            <person name="Wei J."/>
            <person name="Que T."/>
            <person name="Du C."/>
            <person name="Cheng J."/>
            <person name="Dai P."/>
            <person name="Han X."/>
            <person name="Huang E."/>
            <person name="Gao Y."/>
            <person name="Liu J."/>
            <person name="Shao H."/>
            <person name="Ye R."/>
            <person name="Li L."/>
            <person name="Wei W."/>
            <person name="Wang X."/>
            <person name="Wang C."/>
            <person name="Huo Q."/>
            <person name="Li W."/>
            <person name="Guo W."/>
            <person name="Chen H."/>
            <person name="Chen S."/>
            <person name="Zhou L."/>
            <person name="Zhou L."/>
            <person name="Ni X."/>
            <person name="Tian J."/>
            <person name="Zhou Y."/>
            <person name="Sheng Y."/>
            <person name="Liu T."/>
            <person name="Pan Y."/>
            <person name="Xia L."/>
            <person name="Li J."/>
            <person name="Zhao F."/>
            <person name="Cao W."/>
        </authorList>
    </citation>
    <scope>NUCLEOTIDE SEQUENCE</scope>
    <source>
        <strain evidence="5">Rmic-2018</strain>
        <tissue evidence="5">Larvae</tissue>
    </source>
</reference>
<dbReference type="InterPro" id="IPR024079">
    <property type="entry name" value="MetalloPept_cat_dom_sf"/>
</dbReference>
<evidence type="ECO:0000313" key="5">
    <source>
        <dbReference type="EMBL" id="KAH8033602.1"/>
    </source>
</evidence>
<protein>
    <recommendedName>
        <fullName evidence="4">Peptidase M13 N-terminal domain-containing protein</fullName>
    </recommendedName>
</protein>
<accession>A0A9J6EH22</accession>
<dbReference type="SUPFAM" id="SSF55486">
    <property type="entry name" value="Metalloproteases ('zincins'), catalytic domain"/>
    <property type="match status" value="2"/>
</dbReference>
<proteinExistence type="inferred from homology"/>
<dbReference type="Gene3D" id="1.10.1380.10">
    <property type="entry name" value="Neutral endopeptidase , domain2"/>
    <property type="match status" value="1"/>
</dbReference>
<dbReference type="Proteomes" id="UP000821866">
    <property type="component" value="Chromosome 2"/>
</dbReference>
<dbReference type="InterPro" id="IPR000718">
    <property type="entry name" value="Peptidase_M13"/>
</dbReference>
<keyword evidence="3" id="KW-0472">Membrane</keyword>
<dbReference type="InterPro" id="IPR008753">
    <property type="entry name" value="Peptidase_M13_N"/>
</dbReference>
<feature type="domain" description="Peptidase M13 N-terminal" evidence="4">
    <location>
        <begin position="198"/>
        <end position="523"/>
    </location>
</feature>
<keyword evidence="6" id="KW-1185">Reference proteome</keyword>
<evidence type="ECO:0000256" key="2">
    <source>
        <dbReference type="SAM" id="MobiDB-lite"/>
    </source>
</evidence>
<keyword evidence="3" id="KW-0812">Transmembrane</keyword>
<dbReference type="PROSITE" id="PS51885">
    <property type="entry name" value="NEPRILYSIN"/>
    <property type="match status" value="1"/>
</dbReference>
<reference evidence="5" key="1">
    <citation type="journal article" date="2020" name="Cell">
        <title>Large-Scale Comparative Analyses of Tick Genomes Elucidate Their Genetic Diversity and Vector Capacities.</title>
        <authorList>
            <consortium name="Tick Genome and Microbiome Consortium (TIGMIC)"/>
            <person name="Jia N."/>
            <person name="Wang J."/>
            <person name="Shi W."/>
            <person name="Du L."/>
            <person name="Sun Y."/>
            <person name="Zhan W."/>
            <person name="Jiang J.F."/>
            <person name="Wang Q."/>
            <person name="Zhang B."/>
            <person name="Ji P."/>
            <person name="Bell-Sakyi L."/>
            <person name="Cui X.M."/>
            <person name="Yuan T.T."/>
            <person name="Jiang B.G."/>
            <person name="Yang W.F."/>
            <person name="Lam T.T."/>
            <person name="Chang Q.C."/>
            <person name="Ding S.J."/>
            <person name="Wang X.J."/>
            <person name="Zhu J.G."/>
            <person name="Ruan X.D."/>
            <person name="Zhao L."/>
            <person name="Wei J.T."/>
            <person name="Ye R.Z."/>
            <person name="Que T.C."/>
            <person name="Du C.H."/>
            <person name="Zhou Y.H."/>
            <person name="Cheng J.X."/>
            <person name="Dai P.F."/>
            <person name="Guo W.B."/>
            <person name="Han X.H."/>
            <person name="Huang E.J."/>
            <person name="Li L.F."/>
            <person name="Wei W."/>
            <person name="Gao Y.C."/>
            <person name="Liu J.Z."/>
            <person name="Shao H.Z."/>
            <person name="Wang X."/>
            <person name="Wang C.C."/>
            <person name="Yang T.C."/>
            <person name="Huo Q.B."/>
            <person name="Li W."/>
            <person name="Chen H.Y."/>
            <person name="Chen S.E."/>
            <person name="Zhou L.G."/>
            <person name="Ni X.B."/>
            <person name="Tian J.H."/>
            <person name="Sheng Y."/>
            <person name="Liu T."/>
            <person name="Pan Y.S."/>
            <person name="Xia L.Y."/>
            <person name="Li J."/>
            <person name="Zhao F."/>
            <person name="Cao W.C."/>
        </authorList>
    </citation>
    <scope>NUCLEOTIDE SEQUENCE</scope>
    <source>
        <strain evidence="5">Rmic-2018</strain>
    </source>
</reference>
<feature type="region of interest" description="Disordered" evidence="2">
    <location>
        <begin position="74"/>
        <end position="108"/>
    </location>
</feature>
<dbReference type="AlphaFoldDB" id="A0A9J6EH22"/>
<dbReference type="GO" id="GO:0004222">
    <property type="term" value="F:metalloendopeptidase activity"/>
    <property type="evidence" value="ECO:0007669"/>
    <property type="project" value="InterPro"/>
</dbReference>